<sequence>MMSTQEAPVVLLAVFCCLLLGIVAVLTWLLARQGQASRGSTAAAVCQLHELYEELCGLLRTQESEHVSQLSSLHARLDMFNVRLGQIGLSLTNLSAMQPLVDRMDFRLAQIALLRRDMGSLREEVAGGFVGLV</sequence>
<keyword evidence="1" id="KW-0812">Transmembrane</keyword>
<reference evidence="2 3" key="1">
    <citation type="submission" date="2015-12" db="EMBL/GenBank/DDBJ databases">
        <title>Serinicoccus chungangenesis strain CD08_5 genome sequencing and assembly.</title>
        <authorList>
            <person name="Chander A.M."/>
            <person name="Kaur G."/>
            <person name="Nair G.R."/>
            <person name="Dhawan D.K."/>
            <person name="Kochhar R.K."/>
            <person name="Mayilraj S."/>
            <person name="Bhadada S.K."/>
        </authorList>
    </citation>
    <scope>NUCLEOTIDE SEQUENCE [LARGE SCALE GENOMIC DNA]</scope>
    <source>
        <strain evidence="2 3">CD08_5</strain>
    </source>
</reference>
<accession>A0A0W8IAV2</accession>
<dbReference type="Proteomes" id="UP000054837">
    <property type="component" value="Unassembled WGS sequence"/>
</dbReference>
<evidence type="ECO:0000313" key="3">
    <source>
        <dbReference type="Proteomes" id="UP000054837"/>
    </source>
</evidence>
<comment type="caution">
    <text evidence="2">The sequence shown here is derived from an EMBL/GenBank/DDBJ whole genome shotgun (WGS) entry which is preliminary data.</text>
</comment>
<name>A0A0W8IAV2_9MICO</name>
<organism evidence="2 3">
    <name type="scientific">Serinicoccus chungangensis</name>
    <dbReference type="NCBI Taxonomy" id="767452"/>
    <lineage>
        <taxon>Bacteria</taxon>
        <taxon>Bacillati</taxon>
        <taxon>Actinomycetota</taxon>
        <taxon>Actinomycetes</taxon>
        <taxon>Micrococcales</taxon>
        <taxon>Ornithinimicrobiaceae</taxon>
        <taxon>Serinicoccus</taxon>
    </lineage>
</organism>
<dbReference type="EMBL" id="LQBL01000008">
    <property type="protein sequence ID" value="KUG57089.1"/>
    <property type="molecule type" value="Genomic_DNA"/>
</dbReference>
<proteinExistence type="predicted"/>
<dbReference type="AlphaFoldDB" id="A0A0W8IAV2"/>
<evidence type="ECO:0000256" key="1">
    <source>
        <dbReference type="SAM" id="Phobius"/>
    </source>
</evidence>
<feature type="transmembrane region" description="Helical" evidence="1">
    <location>
        <begin position="12"/>
        <end position="31"/>
    </location>
</feature>
<gene>
    <name evidence="2" type="ORF">AVL62_14940</name>
</gene>
<keyword evidence="1" id="KW-1133">Transmembrane helix</keyword>
<evidence type="ECO:0000313" key="2">
    <source>
        <dbReference type="EMBL" id="KUG57089.1"/>
    </source>
</evidence>
<protein>
    <submittedName>
        <fullName evidence="2">Uncharacterized protein</fullName>
    </submittedName>
</protein>
<keyword evidence="1" id="KW-0472">Membrane</keyword>
<keyword evidence="3" id="KW-1185">Reference proteome</keyword>
<feature type="non-terminal residue" evidence="2">
    <location>
        <position position="133"/>
    </location>
</feature>